<keyword evidence="1" id="KW-1133">Transmembrane helix</keyword>
<protein>
    <submittedName>
        <fullName evidence="3">DMT family transporter</fullName>
    </submittedName>
</protein>
<evidence type="ECO:0000313" key="3">
    <source>
        <dbReference type="EMBL" id="MDO9710482.1"/>
    </source>
</evidence>
<feature type="domain" description="EamA" evidence="2">
    <location>
        <begin position="17"/>
        <end position="93"/>
    </location>
</feature>
<accession>A0ABT9E2T8</accession>
<comment type="caution">
    <text evidence="3">The sequence shown here is derived from an EMBL/GenBank/DDBJ whole genome shotgun (WGS) entry which is preliminary data.</text>
</comment>
<name>A0ABT9E2T8_9PROT</name>
<dbReference type="InterPro" id="IPR037185">
    <property type="entry name" value="EmrE-like"/>
</dbReference>
<dbReference type="EMBL" id="JAUTWS010000018">
    <property type="protein sequence ID" value="MDO9710482.1"/>
    <property type="molecule type" value="Genomic_DNA"/>
</dbReference>
<dbReference type="Proteomes" id="UP001243009">
    <property type="component" value="Unassembled WGS sequence"/>
</dbReference>
<dbReference type="Pfam" id="PF00892">
    <property type="entry name" value="EamA"/>
    <property type="match status" value="1"/>
</dbReference>
<feature type="transmembrane region" description="Helical" evidence="1">
    <location>
        <begin position="20"/>
        <end position="41"/>
    </location>
</feature>
<evidence type="ECO:0000259" key="2">
    <source>
        <dbReference type="Pfam" id="PF00892"/>
    </source>
</evidence>
<keyword evidence="1" id="KW-0472">Membrane</keyword>
<gene>
    <name evidence="3" type="ORF">Q7A36_19165</name>
</gene>
<proteinExistence type="predicted"/>
<keyword evidence="1" id="KW-0812">Transmembrane</keyword>
<sequence>MLLPLYGAETLAGRPMPLSAPALLAVVYVAACASVLAYLAYNRAVALVGANTAGLAMHLVPVFGTLLAILLLGEVPRVFHALGIGLIAAGIWLAQRRPG</sequence>
<evidence type="ECO:0000313" key="4">
    <source>
        <dbReference type="Proteomes" id="UP001243009"/>
    </source>
</evidence>
<evidence type="ECO:0000256" key="1">
    <source>
        <dbReference type="SAM" id="Phobius"/>
    </source>
</evidence>
<feature type="transmembrane region" description="Helical" evidence="1">
    <location>
        <begin position="78"/>
        <end position="94"/>
    </location>
</feature>
<dbReference type="SUPFAM" id="SSF103481">
    <property type="entry name" value="Multidrug resistance efflux transporter EmrE"/>
    <property type="match status" value="1"/>
</dbReference>
<dbReference type="RefSeq" id="WP_305105343.1">
    <property type="nucleotide sequence ID" value="NZ_JAUTWS010000018.1"/>
</dbReference>
<organism evidence="3 4">
    <name type="scientific">Paracraurococcus lichenis</name>
    <dbReference type="NCBI Taxonomy" id="3064888"/>
    <lineage>
        <taxon>Bacteria</taxon>
        <taxon>Pseudomonadati</taxon>
        <taxon>Pseudomonadota</taxon>
        <taxon>Alphaproteobacteria</taxon>
        <taxon>Acetobacterales</taxon>
        <taxon>Roseomonadaceae</taxon>
        <taxon>Paracraurococcus</taxon>
    </lineage>
</organism>
<feature type="transmembrane region" description="Helical" evidence="1">
    <location>
        <begin position="53"/>
        <end position="72"/>
    </location>
</feature>
<keyword evidence="4" id="KW-1185">Reference proteome</keyword>
<dbReference type="InterPro" id="IPR000620">
    <property type="entry name" value="EamA_dom"/>
</dbReference>
<reference evidence="3 4" key="1">
    <citation type="submission" date="2023-08" db="EMBL/GenBank/DDBJ databases">
        <title>The draft genome sequence of Paracraurococcus sp. LOR1-02.</title>
        <authorList>
            <person name="Kingkaew E."/>
            <person name="Tanasupawat S."/>
        </authorList>
    </citation>
    <scope>NUCLEOTIDE SEQUENCE [LARGE SCALE GENOMIC DNA]</scope>
    <source>
        <strain evidence="3 4">LOR1-02</strain>
    </source>
</reference>